<organism evidence="1 2">
    <name type="scientific">Candidatus Roizmanbacteria bacterium RIFCSPHIGHO2_02_FULL_43_11</name>
    <dbReference type="NCBI Taxonomy" id="1802043"/>
    <lineage>
        <taxon>Bacteria</taxon>
        <taxon>Candidatus Roizmaniibacteriota</taxon>
    </lineage>
</organism>
<name>A0A1F7HFJ9_9BACT</name>
<dbReference type="EMBL" id="MFZT01000036">
    <property type="protein sequence ID" value="OGK30011.1"/>
    <property type="molecule type" value="Genomic_DNA"/>
</dbReference>
<dbReference type="Proteomes" id="UP000178098">
    <property type="component" value="Unassembled WGS sequence"/>
</dbReference>
<protein>
    <submittedName>
        <fullName evidence="1">Uncharacterized protein</fullName>
    </submittedName>
</protein>
<sequence length="304" mass="34140">MARVEQGDHDPDAITHMFDMLAPRVLTVAQQYGKDIFEVGDMHMPPYAIRRSADWRNWGRLVLGMPDSDAVAAYFHDDVSFGVNLDQFFAQLHGVCPDGVTENAYTILITFLLAHEGIIHGNTRWEQAQPAHRDLIVKAAGAYFDDHGMRSFSREISKPSTKVGTYGACIRFLNAKGAGLSLGVDINEALAMLMTYPLAIDALKSIWPDEDPIAIEEELYQIVPGAYGPYYDATIAFSLRCNGHKGNWLKDYLQGTFLKRFVFDQSGEERDTRLQNVIQDHPVRFLERLPGLFPDQQALLKSTS</sequence>
<comment type="caution">
    <text evidence="1">The sequence shown here is derived from an EMBL/GenBank/DDBJ whole genome shotgun (WGS) entry which is preliminary data.</text>
</comment>
<evidence type="ECO:0000313" key="1">
    <source>
        <dbReference type="EMBL" id="OGK30011.1"/>
    </source>
</evidence>
<proteinExistence type="predicted"/>
<gene>
    <name evidence="1" type="ORF">A3D08_00645</name>
</gene>
<evidence type="ECO:0000313" key="2">
    <source>
        <dbReference type="Proteomes" id="UP000178098"/>
    </source>
</evidence>
<dbReference type="AlphaFoldDB" id="A0A1F7HFJ9"/>
<accession>A0A1F7HFJ9</accession>
<reference evidence="1 2" key="1">
    <citation type="journal article" date="2016" name="Nat. Commun.">
        <title>Thousands of microbial genomes shed light on interconnected biogeochemical processes in an aquifer system.</title>
        <authorList>
            <person name="Anantharaman K."/>
            <person name="Brown C.T."/>
            <person name="Hug L.A."/>
            <person name="Sharon I."/>
            <person name="Castelle C.J."/>
            <person name="Probst A.J."/>
            <person name="Thomas B.C."/>
            <person name="Singh A."/>
            <person name="Wilkins M.J."/>
            <person name="Karaoz U."/>
            <person name="Brodie E.L."/>
            <person name="Williams K.H."/>
            <person name="Hubbard S.S."/>
            <person name="Banfield J.F."/>
        </authorList>
    </citation>
    <scope>NUCLEOTIDE SEQUENCE [LARGE SCALE GENOMIC DNA]</scope>
</reference>